<proteinExistence type="predicted"/>
<dbReference type="InterPro" id="IPR025567">
    <property type="entry name" value="DUF4332"/>
</dbReference>
<dbReference type="AlphaFoldDB" id="A0A098C016"/>
<dbReference type="KEGG" id="pbt:ING2E5B_1008"/>
<evidence type="ECO:0000313" key="3">
    <source>
        <dbReference type="Proteomes" id="UP000032417"/>
    </source>
</evidence>
<dbReference type="Pfam" id="PF14229">
    <property type="entry name" value="DUF4332"/>
    <property type="match status" value="1"/>
</dbReference>
<sequence length="135" mass="14835">MAYKIEEIEGIGTVYGTKLRAAGVITVDDLLEKCASKSGRVALAKETGIDEKDILTWTNHADLFRIDGIGPQFSELLEEAGVDTIKELRNRNAENLYAKIKEVNEAKKLVGRLPSLGQIEEMIATAGKLDPKVTY</sequence>
<protein>
    <recommendedName>
        <fullName evidence="1">DUF4332 domain-containing protein</fullName>
    </recommendedName>
</protein>
<evidence type="ECO:0000259" key="1">
    <source>
        <dbReference type="Pfam" id="PF14229"/>
    </source>
</evidence>
<dbReference type="Gene3D" id="1.10.150.20">
    <property type="entry name" value="5' to 3' exonuclease, C-terminal subdomain"/>
    <property type="match status" value="2"/>
</dbReference>
<evidence type="ECO:0000313" key="2">
    <source>
        <dbReference type="EMBL" id="CEA15761.1"/>
    </source>
</evidence>
<reference evidence="2 3" key="1">
    <citation type="submission" date="2014-08" db="EMBL/GenBank/DDBJ databases">
        <authorList>
            <person name="Wibberg D."/>
        </authorList>
    </citation>
    <scope>NUCLEOTIDE SEQUENCE [LARGE SCALE GENOMIC DNA]</scope>
    <source>
        <strain evidence="3">ING2-E5B</strain>
    </source>
</reference>
<gene>
    <name evidence="2" type="ORF">ING2E5B_1008</name>
</gene>
<feature type="domain" description="DUF4332" evidence="1">
    <location>
        <begin position="9"/>
        <end position="129"/>
    </location>
</feature>
<name>A0A098C016_9BACT</name>
<dbReference type="STRING" id="1562970.ING2E5B_1008"/>
<dbReference type="HOGENOM" id="CLU_117602_1_0_10"/>
<dbReference type="Proteomes" id="UP000032417">
    <property type="component" value="Chromosome 1"/>
</dbReference>
<dbReference type="OrthoDB" id="9794786at2"/>
<dbReference type="EMBL" id="LN515532">
    <property type="protein sequence ID" value="CEA15761.1"/>
    <property type="molecule type" value="Genomic_DNA"/>
</dbReference>
<accession>A0A098C016</accession>
<keyword evidence="3" id="KW-1185">Reference proteome</keyword>
<organism evidence="2 3">
    <name type="scientific">Fermentimonas caenicola</name>
    <dbReference type="NCBI Taxonomy" id="1562970"/>
    <lineage>
        <taxon>Bacteria</taxon>
        <taxon>Pseudomonadati</taxon>
        <taxon>Bacteroidota</taxon>
        <taxon>Bacteroidia</taxon>
        <taxon>Bacteroidales</taxon>
        <taxon>Dysgonomonadaceae</taxon>
        <taxon>Fermentimonas</taxon>
    </lineage>
</organism>